<dbReference type="Proteomes" id="UP000075243">
    <property type="component" value="Chromosome 3"/>
</dbReference>
<dbReference type="InterPro" id="IPR025398">
    <property type="entry name" value="DUF4371"/>
</dbReference>
<gene>
    <name evidence="2" type="ORF">KK1_008905</name>
</gene>
<accession>A0A151TRL3</accession>
<dbReference type="AlphaFoldDB" id="A0A151TRL3"/>
<dbReference type="Gramene" id="C.cajan_08652.t">
    <property type="protein sequence ID" value="C.cajan_08652.t"/>
    <property type="gene ID" value="C.cajan_08652"/>
</dbReference>
<dbReference type="Pfam" id="PF14291">
    <property type="entry name" value="DUF4371"/>
    <property type="match status" value="1"/>
</dbReference>
<dbReference type="EMBL" id="CM003605">
    <property type="protein sequence ID" value="KYP69704.1"/>
    <property type="molecule type" value="Genomic_DNA"/>
</dbReference>
<dbReference type="STRING" id="3821.A0A151TRL3"/>
<evidence type="ECO:0000313" key="3">
    <source>
        <dbReference type="Proteomes" id="UP000075243"/>
    </source>
</evidence>
<feature type="domain" description="DUF4371" evidence="1">
    <location>
        <begin position="11"/>
        <end position="149"/>
    </location>
</feature>
<dbReference type="PANTHER" id="PTHR11697:SF230">
    <property type="entry name" value="ZINC FINGER, MYM DOMAIN CONTAINING 1"/>
    <property type="match status" value="1"/>
</dbReference>
<keyword evidence="3" id="KW-1185">Reference proteome</keyword>
<evidence type="ECO:0000313" key="2">
    <source>
        <dbReference type="EMBL" id="KYP69704.1"/>
    </source>
</evidence>
<organism evidence="2 3">
    <name type="scientific">Cajanus cajan</name>
    <name type="common">Pigeon pea</name>
    <name type="synonym">Cajanus indicus</name>
    <dbReference type="NCBI Taxonomy" id="3821"/>
    <lineage>
        <taxon>Eukaryota</taxon>
        <taxon>Viridiplantae</taxon>
        <taxon>Streptophyta</taxon>
        <taxon>Embryophyta</taxon>
        <taxon>Tracheophyta</taxon>
        <taxon>Spermatophyta</taxon>
        <taxon>Magnoliopsida</taxon>
        <taxon>eudicotyledons</taxon>
        <taxon>Gunneridae</taxon>
        <taxon>Pentapetalae</taxon>
        <taxon>rosids</taxon>
        <taxon>fabids</taxon>
        <taxon>Fabales</taxon>
        <taxon>Fabaceae</taxon>
        <taxon>Papilionoideae</taxon>
        <taxon>50 kb inversion clade</taxon>
        <taxon>NPAAA clade</taxon>
        <taxon>indigoferoid/millettioid clade</taxon>
        <taxon>Phaseoleae</taxon>
        <taxon>Cajanus</taxon>
    </lineage>
</organism>
<evidence type="ECO:0000259" key="1">
    <source>
        <dbReference type="Pfam" id="PF14291"/>
    </source>
</evidence>
<dbReference type="PANTHER" id="PTHR11697">
    <property type="entry name" value="GENERAL TRANSCRIPTION FACTOR 2-RELATED ZINC FINGER PROTEIN"/>
    <property type="match status" value="1"/>
</dbReference>
<reference evidence="2 3" key="1">
    <citation type="journal article" date="2012" name="Nat. Biotechnol.">
        <title>Draft genome sequence of pigeonpea (Cajanus cajan), an orphan legume crop of resource-poor farmers.</title>
        <authorList>
            <person name="Varshney R.K."/>
            <person name="Chen W."/>
            <person name="Li Y."/>
            <person name="Bharti A.K."/>
            <person name="Saxena R.K."/>
            <person name="Schlueter J.A."/>
            <person name="Donoghue M.T."/>
            <person name="Azam S."/>
            <person name="Fan G."/>
            <person name="Whaley A.M."/>
            <person name="Farmer A.D."/>
            <person name="Sheridan J."/>
            <person name="Iwata A."/>
            <person name="Tuteja R."/>
            <person name="Penmetsa R.V."/>
            <person name="Wu W."/>
            <person name="Upadhyaya H.D."/>
            <person name="Yang S.P."/>
            <person name="Shah T."/>
            <person name="Saxena K.B."/>
            <person name="Michael T."/>
            <person name="McCombie W.R."/>
            <person name="Yang B."/>
            <person name="Zhang G."/>
            <person name="Yang H."/>
            <person name="Wang J."/>
            <person name="Spillane C."/>
            <person name="Cook D.R."/>
            <person name="May G.D."/>
            <person name="Xu X."/>
            <person name="Jackson S.A."/>
        </authorList>
    </citation>
    <scope>NUCLEOTIDE SEQUENCE [LARGE SCALE GENOMIC DNA]</scope>
    <source>
        <strain evidence="3">cv. Asha</strain>
    </source>
</reference>
<proteinExistence type="predicted"/>
<protein>
    <submittedName>
        <fullName evidence="2">Zinc finger MYM-type protein 1</fullName>
    </submittedName>
</protein>
<dbReference type="InterPro" id="IPR055298">
    <property type="entry name" value="AtLOH3-like"/>
</dbReference>
<dbReference type="OMA" id="ETHWSSH"/>
<sequence>MCRILIKLSKIDYVSRALLIQFDGSHLCFRGHDESPNSKNRGNFLEMIKLLASHNDELAKVVLENAPYNSKYTYHQIQKEILHIMASKVRSYVREEIGDSKFCIIVDESQREQIAIVLRFVDKSGCIQEQFFDLMHVKDTTTITLKKEVWEWNVLQALFLKDCPYAYYIDCFAHRLQLALVAASREVIIVHQFFSNLNFVVNIICSSSKNHDELHAAKLDEITHLLEIDELEIGKDMYDATCVVLQKIIVDGSTYSVMTSFEFILILHLMKKMMGNTDCLCHALQQKSLDILNVMK</sequence>
<name>A0A151TRL3_CAJCA</name>